<accession>J0Y0U0</accession>
<protein>
    <submittedName>
        <fullName evidence="1">Uncharacterized protein</fullName>
    </submittedName>
</protein>
<dbReference type="EMBL" id="JH719942">
    <property type="protein sequence ID" value="EJF55121.1"/>
    <property type="molecule type" value="Genomic_DNA"/>
</dbReference>
<reference evidence="2" key="1">
    <citation type="journal article" date="2012" name="Stand. Genomic Sci.">
        <title>Permanent draft genome sequence of the gliding predator Saprospira grandis strain Sa g1 (= HR1).</title>
        <authorList>
            <person name="Mavromatis K."/>
            <person name="Chertkov O."/>
            <person name="Lapidus A."/>
            <person name="Nolan M."/>
            <person name="Lucas S."/>
            <person name="Tice H."/>
            <person name="Del Rio T.G."/>
            <person name="Cheng J.F."/>
            <person name="Han C."/>
            <person name="Tapia R."/>
            <person name="Bruce D."/>
            <person name="Goodwin L.A."/>
            <person name="Pitluck S."/>
            <person name="Huntemann M."/>
            <person name="Liolios K."/>
            <person name="Pagani I."/>
            <person name="Ivanova N."/>
            <person name="Mikhailova N."/>
            <person name="Pati A."/>
            <person name="Chen A."/>
            <person name="Palaniappan K."/>
            <person name="Land M."/>
            <person name="Brambilla E.M."/>
            <person name="Rohde M."/>
            <person name="Spring S."/>
            <person name="Goker M."/>
            <person name="Detter J.C."/>
            <person name="Bristow J."/>
            <person name="Eisen J.A."/>
            <person name="Markowitz V."/>
            <person name="Hugenholtz P."/>
            <person name="Kyrpides N.C."/>
            <person name="Klenk H.P."/>
            <person name="Woyke T."/>
        </authorList>
    </citation>
    <scope>NUCLEOTIDE SEQUENCE [LARGE SCALE GENOMIC DNA]</scope>
    <source>
        <strain evidence="2">DSM 2844</strain>
    </source>
</reference>
<dbReference type="AlphaFoldDB" id="J0Y0U0"/>
<dbReference type="HOGENOM" id="CLU_1569604_0_0_10"/>
<evidence type="ECO:0000313" key="2">
    <source>
        <dbReference type="Proteomes" id="UP000005113"/>
    </source>
</evidence>
<proteinExistence type="predicted"/>
<name>J0Y0U0_9BACT</name>
<dbReference type="RefSeq" id="WP_002661157.1">
    <property type="nucleotide sequence ID" value="NZ_JH719942.1"/>
</dbReference>
<dbReference type="Proteomes" id="UP000005113">
    <property type="component" value="Unassembled WGS sequence"/>
</dbReference>
<organism evidence="1 2">
    <name type="scientific">Saprospira grandis DSM 2844</name>
    <dbReference type="NCBI Taxonomy" id="694433"/>
    <lineage>
        <taxon>Bacteria</taxon>
        <taxon>Pseudomonadati</taxon>
        <taxon>Bacteroidota</taxon>
        <taxon>Saprospiria</taxon>
        <taxon>Saprospirales</taxon>
        <taxon>Saprospiraceae</taxon>
        <taxon>Saprospira</taxon>
    </lineage>
</organism>
<gene>
    <name evidence="1" type="ORF">SapgrDRAFT_3485</name>
</gene>
<evidence type="ECO:0000313" key="1">
    <source>
        <dbReference type="EMBL" id="EJF55121.1"/>
    </source>
</evidence>
<sequence length="170" mass="19716">MNNEIWDKYGRCLYLVNLDIIKPSIKSVLESIGPELNDQIVLDFINGNTWREKKVGVLLAILREDKSVLDEILEILYSKCIYVKKDCITYVLSLNDSRAIIDILSDYYNSEEILSESSDHKLFTLAALKYAKNKLPMESSISIDNNFKKYFDRITLRLDNVEKLKNNLGR</sequence>